<reference evidence="8" key="1">
    <citation type="submission" date="2019-03" db="EMBL/GenBank/DDBJ databases">
        <title>Aquabacterium pictum sp.nov., the first bacteriochlorophyll a-containing freshwater bacterium in the genus Aquabacterium of the class Betaproteobacteria.</title>
        <authorList>
            <person name="Hirose S."/>
            <person name="Tank M."/>
            <person name="Hara E."/>
            <person name="Tamaki H."/>
            <person name="Takaichi S."/>
            <person name="Haruta S."/>
            <person name="Hanada S."/>
        </authorList>
    </citation>
    <scope>NUCLEOTIDE SEQUENCE [LARGE SCALE GENOMIC DNA]</scope>
    <source>
        <strain evidence="8">W35</strain>
    </source>
</reference>
<dbReference type="GO" id="GO:0005198">
    <property type="term" value="F:structural molecule activity"/>
    <property type="evidence" value="ECO:0007669"/>
    <property type="project" value="InterPro"/>
</dbReference>
<accession>A0A480AVF2</accession>
<keyword evidence="7" id="KW-0282">Flagellum</keyword>
<dbReference type="EMBL" id="BJCL01000012">
    <property type="protein sequence ID" value="GCL64890.1"/>
    <property type="molecule type" value="Genomic_DNA"/>
</dbReference>
<dbReference type="PANTHER" id="PTHR42792:SF1">
    <property type="entry name" value="FLAGELLAR HOOK-ASSOCIATED PROTEIN 3"/>
    <property type="match status" value="1"/>
</dbReference>
<evidence type="ECO:0000259" key="6">
    <source>
        <dbReference type="Pfam" id="PF00669"/>
    </source>
</evidence>
<dbReference type="OrthoDB" id="9768249at2"/>
<dbReference type="InterPro" id="IPR013384">
    <property type="entry name" value="Flagell_FlgL"/>
</dbReference>
<name>A0A480AVF2_9BURK</name>
<evidence type="ECO:0000256" key="2">
    <source>
        <dbReference type="ARBA" id="ARBA00004613"/>
    </source>
</evidence>
<dbReference type="AlphaFoldDB" id="A0A480AVF2"/>
<dbReference type="Proteomes" id="UP000301751">
    <property type="component" value="Unassembled WGS sequence"/>
</dbReference>
<evidence type="ECO:0000256" key="3">
    <source>
        <dbReference type="ARBA" id="ARBA00005709"/>
    </source>
</evidence>
<dbReference type="GO" id="GO:0009424">
    <property type="term" value="C:bacterial-type flagellum hook"/>
    <property type="evidence" value="ECO:0007669"/>
    <property type="project" value="InterPro"/>
</dbReference>
<comment type="caution">
    <text evidence="7">The sequence shown here is derived from an EMBL/GenBank/DDBJ whole genome shotgun (WGS) entry which is preliminary data.</text>
</comment>
<keyword evidence="8" id="KW-1185">Reference proteome</keyword>
<evidence type="ECO:0000313" key="7">
    <source>
        <dbReference type="EMBL" id="GCL64890.1"/>
    </source>
</evidence>
<proteinExistence type="inferred from homology"/>
<sequence length="398" mass="41506">MRVSTANRYEAAVDTLQQRQRDMAEAQTAMTNGKRINKPSDDPTGAARAERAYLSGQRIASEQRSVDASRSAMTLAEAALGQAGELMQTARETLVAAGNGSYSPSERQAQANALSNLRSQLLALANQGNGAGGFLFGGQGATTVPFLDTPAGVVPGAAGGQSLLSSTELMPSTVDGQAIWLSARSGNGVFTTAANPANTGTGWIDAGTVSDPAAITGGSYEVEVVDNAGVLSISVLNGGSATAIDNQPYRAGQAITVDGMTLHLKGTPVVGDRFSITPSQPDLDVFAALDRSIAILKDPTTNSGQIAQAVNSGLRDMDAVMGHMQAARAEAGAMLNRLDALDGRNQDRALWAKTVQADAEDLDMLQAISNFQNQQTGYQAALQSYAMVQRMSLFDYVK</sequence>
<dbReference type="NCBIfam" id="TIGR02550">
    <property type="entry name" value="flagell_flgL"/>
    <property type="match status" value="1"/>
</dbReference>
<feature type="domain" description="Flagellin N-terminal" evidence="6">
    <location>
        <begin position="3"/>
        <end position="139"/>
    </location>
</feature>
<dbReference type="GO" id="GO:0071973">
    <property type="term" value="P:bacterial-type flagellum-dependent cell motility"/>
    <property type="evidence" value="ECO:0007669"/>
    <property type="project" value="InterPro"/>
</dbReference>
<organism evidence="7 8">
    <name type="scientific">Pseudaquabacterium pictum</name>
    <dbReference type="NCBI Taxonomy" id="2315236"/>
    <lineage>
        <taxon>Bacteria</taxon>
        <taxon>Pseudomonadati</taxon>
        <taxon>Pseudomonadota</taxon>
        <taxon>Betaproteobacteria</taxon>
        <taxon>Burkholderiales</taxon>
        <taxon>Sphaerotilaceae</taxon>
        <taxon>Pseudaquabacterium</taxon>
    </lineage>
</organism>
<comment type="similarity">
    <text evidence="3">Belongs to the bacterial flagellin family.</text>
</comment>
<keyword evidence="7" id="KW-0966">Cell projection</keyword>
<dbReference type="InterPro" id="IPR001029">
    <property type="entry name" value="Flagellin_N"/>
</dbReference>
<keyword evidence="4" id="KW-0975">Bacterial flagellum</keyword>
<evidence type="ECO:0000256" key="4">
    <source>
        <dbReference type="ARBA" id="ARBA00023143"/>
    </source>
</evidence>
<dbReference type="RefSeq" id="WP_137734613.1">
    <property type="nucleotide sequence ID" value="NZ_BJCL01000012.1"/>
</dbReference>
<dbReference type="Gene3D" id="1.20.1330.10">
    <property type="entry name" value="f41 fragment of flagellin, N-terminal domain"/>
    <property type="match status" value="1"/>
</dbReference>
<gene>
    <name evidence="7" type="primary">flgL</name>
    <name evidence="7" type="ORF">AQPW35_39710</name>
</gene>
<dbReference type="GO" id="GO:0005576">
    <property type="term" value="C:extracellular region"/>
    <property type="evidence" value="ECO:0007669"/>
    <property type="project" value="UniProtKB-SubCell"/>
</dbReference>
<dbReference type="InterPro" id="IPR001492">
    <property type="entry name" value="Flagellin"/>
</dbReference>
<evidence type="ECO:0000256" key="1">
    <source>
        <dbReference type="ARBA" id="ARBA00004365"/>
    </source>
</evidence>
<dbReference type="Pfam" id="PF00669">
    <property type="entry name" value="Flagellin_N"/>
    <property type="match status" value="1"/>
</dbReference>
<protein>
    <submittedName>
        <fullName evidence="7">Flagellar hook-associated protein FlgL</fullName>
    </submittedName>
</protein>
<evidence type="ECO:0000313" key="8">
    <source>
        <dbReference type="Proteomes" id="UP000301751"/>
    </source>
</evidence>
<keyword evidence="7" id="KW-0969">Cilium</keyword>
<feature type="region of interest" description="Disordered" evidence="5">
    <location>
        <begin position="28"/>
        <end position="47"/>
    </location>
</feature>
<evidence type="ECO:0000256" key="5">
    <source>
        <dbReference type="SAM" id="MobiDB-lite"/>
    </source>
</evidence>
<comment type="subcellular location">
    <subcellularLocation>
        <location evidence="1">Bacterial flagellum</location>
    </subcellularLocation>
    <subcellularLocation>
        <location evidence="2">Secreted</location>
    </subcellularLocation>
</comment>
<dbReference type="SUPFAM" id="SSF64518">
    <property type="entry name" value="Phase 1 flagellin"/>
    <property type="match status" value="1"/>
</dbReference>
<dbReference type="PANTHER" id="PTHR42792">
    <property type="entry name" value="FLAGELLIN"/>
    <property type="match status" value="1"/>
</dbReference>